<sequence>MSSVKVAVRVRPFNRRELMMNSECIISMSDKSTSIRKPNSKEPVKVFEFDYSYWSHTDKSDPFYADQKQVYSDIGVDALNHALEGYNVCIFAYGQTGSGKSYTMMGKPGVDGQEGIIPQLCRDLFKRLNNTPPNQIVQNMVEVSYIEIYCERVRDLLDPKSKGNLRVREHPILGPYVEDLSKCAVISFDEINELIDVGNKARTVAATNMNETSSRSHAVFTIVVTQKSEDTTYGTISEKVSKISLVDLAGSERSDATGATDVRLKEGANINKSLTTLGKVIAGLADMSSKRRKKGDFIPYRDSVLTWLLKENLGGNSRTTMIAALSPADVNFDETLSTLRYADRAKSIVCKAVINEDPTAVLIRELKAEVARLKQILKLEEDQMRKSSTVSIATLTHQQSLEDGKYGEETTLEALKASEKLIAELNETMEFKLRKAEKLREQRENELMEMGIAIRGDGGVQGVFSPKKTPHLVNLNEDPAMSECLIYYLKEGKTVVGRLESESGVDIGLSGPLIRNEHCIFYTDGAVVEFEPLEEAECYVNGSLITKRIPLQTGARVILGKSHVFRFNHPIQSREKKQGLTDMCASATEPIDWNYAISELLEKQGVDLRKEVEDILIQLEEQYRREKEESDLLFAEQRKEYEGRIQSLQEQVERQSMLGSILQEDVIPEEQHDEALNECKWGDREYELARWAFNKWINHQFTSLRDQLWENAVYLKEANALSVELNKKVQFQFVLLTSTPYTTIPNELKNTTIDLNLCDNHDSKCSSLESFSALERESNQLTNSYWQQLDRRRRMKSNKATVLVIEVRDLLNDAIQYWSLNTFQRRLQTMRNYYEVETAFSPTLTSFANNPIYGGHYNPDDHDTASSETKKDPFRNEFPWYQKIGRGLLYLTNLYYGVSMTHQVTLLNEHSQITGLLNIEVQPVIMTNKHQENKTDRQSTCQSGLHKDEVNSDNELDVSFNDLHYIIWRFPKSTVNAKYVNGYYIIENDLHGDEQNNNVITNDTQTPRPLTNEDVKIQKDSITKSKCHHRFVHESTLTDNRFFDEGQLKELLEVSTDDCPDFLKPGEAFHFRINIQSAKKLNSQFTDIFCQYRFQHQSNQIYSTDAVPYEIEDDGANISQSQNFKVTSTIAFLDYIRNYPLEFDVYGHLVERDKEDTSGNITQSTLKCYRHGVPPTLPISAPVPPLRLCNPEMPKSSELLQRYDILVWFEILELDRNGDYTPVPVDRLDETPCQGVFLIHQGIQRRIAITLVHEVCSFKKSNTIDAHLNYSSSLFHGIHEVVVGRVRETPEWLDSDEHTHILSLSLLPAQQTHEASSDRISFRFEAAWDSSLHASSLLNLVTPNGQRVYMTVSSYLKVDGCRQPVCMTKDIAMVVFPRESKLLVPRSLRSIWSTFYRSIEANRVTAVYDLQIGQTALKGQNHHNRSIMDTSLTYVRGEENIKGWRPRGDSLIIEHQWELERFARISQVEKTRQMLKLQNMFDNSNTTPSDPQHRLDTTKARLSSESQNHSETDEKTKGCVENPPSVNDNNSSNKDRKLSSPPVRPTTLNLKSKTESSNVNNEETEYTLKKEDASKEDSMKTSTEQQNTPSRNEVIIKRCLNALTSHMSVSKCLTRQTGIITKQPCLVDSVFSDISSPSVSNTYSKSDSDFHSDDVKIYPQTEMTASVYSDQAAELNLRSFSSGIPRSSTTESIQNLLSGEKYLSSSYLVGECDEVRISPVISRKGYLLVLEERTAGWLRRWAVVRRPFLYLYNHERDLVERGLINLTTSQIEYDMNMAYEEEEEDCTMDDTKSGTGHLNSENDHVMSPTSLFPSKLNMFTLITETRTLLIQTIAEDGSDIHDWLYALNPLKAGEIRSRLGRSRKIRKSEKS</sequence>
<dbReference type="InterPro" id="IPR001849">
    <property type="entry name" value="PH_domain"/>
</dbReference>
<evidence type="ECO:0000256" key="8">
    <source>
        <dbReference type="ARBA" id="ARBA00023175"/>
    </source>
</evidence>
<dbReference type="GO" id="GO:0005874">
    <property type="term" value="C:microtubule"/>
    <property type="evidence" value="ECO:0007669"/>
    <property type="project" value="UniProtKB-KW"/>
</dbReference>
<comment type="subcellular location">
    <subcellularLocation>
        <location evidence="1">Cytoplasm</location>
        <location evidence="1">Cytoskeleton</location>
    </subcellularLocation>
</comment>
<dbReference type="PROSITE" id="PS50067">
    <property type="entry name" value="KINESIN_MOTOR_2"/>
    <property type="match status" value="1"/>
</dbReference>
<evidence type="ECO:0000313" key="17">
    <source>
        <dbReference type="WBParaSite" id="TREG1_58760.2"/>
    </source>
</evidence>
<dbReference type="CDD" id="cd01233">
    <property type="entry name" value="PH_KIFIA_KIFIB"/>
    <property type="match status" value="1"/>
</dbReference>
<feature type="region of interest" description="Disordered" evidence="12">
    <location>
        <begin position="1481"/>
        <end position="1589"/>
    </location>
</feature>
<dbReference type="InterPro" id="IPR032405">
    <property type="entry name" value="Kinesin_assoc"/>
</dbReference>
<dbReference type="GO" id="GO:0010970">
    <property type="term" value="P:transport along microtubule"/>
    <property type="evidence" value="ECO:0007669"/>
    <property type="project" value="UniProtKB-ARBA"/>
</dbReference>
<evidence type="ECO:0000256" key="6">
    <source>
        <dbReference type="ARBA" id="ARBA00022840"/>
    </source>
</evidence>
<name>A0AA85K381_TRIRE</name>
<dbReference type="InterPro" id="IPR027417">
    <property type="entry name" value="P-loop_NTPase"/>
</dbReference>
<dbReference type="PANTHER" id="PTHR47117:SF10">
    <property type="entry name" value="KINESIN-LIKE PROTEIN KIF1B"/>
    <property type="match status" value="1"/>
</dbReference>
<dbReference type="WBParaSite" id="TREG1_58760.2">
    <property type="protein sequence ID" value="TREG1_58760.2"/>
    <property type="gene ID" value="TREG1_58760"/>
</dbReference>
<dbReference type="Gene3D" id="2.60.200.20">
    <property type="match status" value="1"/>
</dbReference>
<dbReference type="InterPro" id="IPR001752">
    <property type="entry name" value="Kinesin_motor_dom"/>
</dbReference>
<dbReference type="SMART" id="SM00129">
    <property type="entry name" value="KISc"/>
    <property type="match status" value="1"/>
</dbReference>
<dbReference type="GO" id="GO:0003777">
    <property type="term" value="F:microtubule motor activity"/>
    <property type="evidence" value="ECO:0007669"/>
    <property type="project" value="InterPro"/>
</dbReference>
<keyword evidence="4" id="KW-0493">Microtubule</keyword>
<evidence type="ECO:0000256" key="2">
    <source>
        <dbReference type="ARBA" id="ARBA00020751"/>
    </source>
</evidence>
<feature type="coiled-coil region" evidence="11">
    <location>
        <begin position="415"/>
        <end position="449"/>
    </location>
</feature>
<evidence type="ECO:0000256" key="5">
    <source>
        <dbReference type="ARBA" id="ARBA00022741"/>
    </source>
</evidence>
<feature type="binding site" evidence="10">
    <location>
        <begin position="94"/>
        <end position="101"/>
    </location>
    <ligand>
        <name>ATP</name>
        <dbReference type="ChEBI" id="CHEBI:30616"/>
    </ligand>
</feature>
<feature type="domain" description="FHA" evidence="14">
    <location>
        <begin position="494"/>
        <end position="545"/>
    </location>
</feature>
<dbReference type="SUPFAM" id="SSF49879">
    <property type="entry name" value="SMAD/FHA domain"/>
    <property type="match status" value="1"/>
</dbReference>
<dbReference type="PROSITE" id="PS50006">
    <property type="entry name" value="FHA_DOMAIN"/>
    <property type="match status" value="1"/>
</dbReference>
<dbReference type="Pfam" id="PF16183">
    <property type="entry name" value="Kinesin_assoc"/>
    <property type="match status" value="1"/>
</dbReference>
<evidence type="ECO:0000313" key="16">
    <source>
        <dbReference type="Proteomes" id="UP000050795"/>
    </source>
</evidence>
<feature type="domain" description="PH" evidence="13">
    <location>
        <begin position="1720"/>
        <end position="1852"/>
    </location>
</feature>
<dbReference type="InterPro" id="IPR011993">
    <property type="entry name" value="PH-like_dom_sf"/>
</dbReference>
<evidence type="ECO:0000256" key="9">
    <source>
        <dbReference type="ARBA" id="ARBA00023212"/>
    </source>
</evidence>
<feature type="compositionally biased region" description="Polar residues" evidence="12">
    <location>
        <begin position="1481"/>
        <end position="1490"/>
    </location>
</feature>
<dbReference type="Gene3D" id="2.30.29.30">
    <property type="entry name" value="Pleckstrin-homology domain (PH domain)/Phosphotyrosine-binding domain (PTB)"/>
    <property type="match status" value="1"/>
</dbReference>
<evidence type="ECO:0000256" key="3">
    <source>
        <dbReference type="ARBA" id="ARBA00022490"/>
    </source>
</evidence>
<dbReference type="PRINTS" id="PR00380">
    <property type="entry name" value="KINESINHEAVY"/>
</dbReference>
<evidence type="ECO:0000256" key="4">
    <source>
        <dbReference type="ARBA" id="ARBA00022701"/>
    </source>
</evidence>
<keyword evidence="16" id="KW-1185">Reference proteome</keyword>
<evidence type="ECO:0000259" key="15">
    <source>
        <dbReference type="PROSITE" id="PS50067"/>
    </source>
</evidence>
<dbReference type="Gene3D" id="6.10.250.2520">
    <property type="match status" value="1"/>
</dbReference>
<dbReference type="CDD" id="cd22705">
    <property type="entry name" value="FHA_KIF1"/>
    <property type="match status" value="1"/>
</dbReference>
<dbReference type="FunFam" id="3.40.850.10:FF:000004">
    <property type="entry name" value="Kinesin-like protein isoform 2"/>
    <property type="match status" value="1"/>
</dbReference>
<dbReference type="InterPro" id="IPR000253">
    <property type="entry name" value="FHA_dom"/>
</dbReference>
<evidence type="ECO:0000259" key="13">
    <source>
        <dbReference type="PROSITE" id="PS50003"/>
    </source>
</evidence>
<dbReference type="InterPro" id="IPR008984">
    <property type="entry name" value="SMAD_FHA_dom_sf"/>
</dbReference>
<dbReference type="GO" id="GO:0008017">
    <property type="term" value="F:microtubule binding"/>
    <property type="evidence" value="ECO:0007669"/>
    <property type="project" value="InterPro"/>
</dbReference>
<comment type="similarity">
    <text evidence="10">Belongs to the TRAFAC class myosin-kinesin ATPase superfamily. Kinesin family.</text>
</comment>
<feature type="compositionally biased region" description="Low complexity" evidence="12">
    <location>
        <begin position="1522"/>
        <end position="1532"/>
    </location>
</feature>
<dbReference type="Proteomes" id="UP000050795">
    <property type="component" value="Unassembled WGS sequence"/>
</dbReference>
<evidence type="ECO:0000256" key="11">
    <source>
        <dbReference type="SAM" id="Coils"/>
    </source>
</evidence>
<proteinExistence type="inferred from homology"/>
<organism evidence="16 17">
    <name type="scientific">Trichobilharzia regenti</name>
    <name type="common">Nasal bird schistosome</name>
    <dbReference type="NCBI Taxonomy" id="157069"/>
    <lineage>
        <taxon>Eukaryota</taxon>
        <taxon>Metazoa</taxon>
        <taxon>Spiralia</taxon>
        <taxon>Lophotrochozoa</taxon>
        <taxon>Platyhelminthes</taxon>
        <taxon>Trematoda</taxon>
        <taxon>Digenea</taxon>
        <taxon>Strigeidida</taxon>
        <taxon>Schistosomatoidea</taxon>
        <taxon>Schistosomatidae</taxon>
        <taxon>Trichobilharzia</taxon>
    </lineage>
</organism>
<dbReference type="SMART" id="SM00240">
    <property type="entry name" value="FHA"/>
    <property type="match status" value="1"/>
</dbReference>
<dbReference type="CDD" id="cd01365">
    <property type="entry name" value="KISc_KIF1A_KIF1B"/>
    <property type="match status" value="1"/>
</dbReference>
<evidence type="ECO:0000256" key="10">
    <source>
        <dbReference type="PROSITE-ProRule" id="PRU00283"/>
    </source>
</evidence>
<keyword evidence="3" id="KW-0963">Cytoplasm</keyword>
<dbReference type="Gene3D" id="3.40.850.10">
    <property type="entry name" value="Kinesin motor domain"/>
    <property type="match status" value="1"/>
</dbReference>
<dbReference type="SUPFAM" id="SSF50729">
    <property type="entry name" value="PH domain-like"/>
    <property type="match status" value="1"/>
</dbReference>
<dbReference type="SMART" id="SM00233">
    <property type="entry name" value="PH"/>
    <property type="match status" value="1"/>
</dbReference>
<keyword evidence="8 10" id="KW-0505">Motor protein</keyword>
<keyword evidence="6 10" id="KW-0067">ATP-binding</keyword>
<dbReference type="InterPro" id="IPR022164">
    <property type="entry name" value="Kinesin-like"/>
</dbReference>
<dbReference type="PROSITE" id="PS50003">
    <property type="entry name" value="PH_DOMAIN"/>
    <property type="match status" value="1"/>
</dbReference>
<feature type="coiled-coil region" evidence="11">
    <location>
        <begin position="609"/>
        <end position="658"/>
    </location>
</feature>
<dbReference type="PROSITE" id="PS00411">
    <property type="entry name" value="KINESIN_MOTOR_1"/>
    <property type="match status" value="1"/>
</dbReference>
<dbReference type="SUPFAM" id="SSF52540">
    <property type="entry name" value="P-loop containing nucleoside triphosphate hydrolases"/>
    <property type="match status" value="1"/>
</dbReference>
<dbReference type="Pfam" id="PF00498">
    <property type="entry name" value="FHA"/>
    <property type="match status" value="1"/>
</dbReference>
<dbReference type="Pfam" id="PF12473">
    <property type="entry name" value="DUF3694"/>
    <property type="match status" value="1"/>
</dbReference>
<evidence type="ECO:0000256" key="7">
    <source>
        <dbReference type="ARBA" id="ARBA00023054"/>
    </source>
</evidence>
<feature type="compositionally biased region" description="Basic and acidic residues" evidence="12">
    <location>
        <begin position="1566"/>
        <end position="1579"/>
    </location>
</feature>
<feature type="domain" description="Kinesin motor" evidence="15">
    <location>
        <begin position="3"/>
        <end position="348"/>
    </location>
</feature>
<dbReference type="InterPro" id="IPR036961">
    <property type="entry name" value="Kinesin_motor_dom_sf"/>
</dbReference>
<feature type="region of interest" description="Disordered" evidence="12">
    <location>
        <begin position="929"/>
        <end position="948"/>
    </location>
</feature>
<dbReference type="GO" id="GO:0005524">
    <property type="term" value="F:ATP binding"/>
    <property type="evidence" value="ECO:0007669"/>
    <property type="project" value="UniProtKB-UniRule"/>
</dbReference>
<dbReference type="InterPro" id="IPR049780">
    <property type="entry name" value="PH_KIFIA_KIFIB"/>
</dbReference>
<reference evidence="16" key="1">
    <citation type="submission" date="2022-06" db="EMBL/GenBank/DDBJ databases">
        <authorList>
            <person name="Berger JAMES D."/>
            <person name="Berger JAMES D."/>
        </authorList>
    </citation>
    <scope>NUCLEOTIDE SEQUENCE [LARGE SCALE GENOMIC DNA]</scope>
</reference>
<feature type="compositionally biased region" description="Basic and acidic residues" evidence="12">
    <location>
        <begin position="1508"/>
        <end position="1518"/>
    </location>
</feature>
<dbReference type="InterPro" id="IPR019821">
    <property type="entry name" value="Kinesin_motor_CS"/>
</dbReference>
<protein>
    <recommendedName>
        <fullName evidence="2">Kinesin-like protein unc-104</fullName>
    </recommendedName>
</protein>
<dbReference type="PANTHER" id="PTHR47117">
    <property type="entry name" value="STAR-RELATED LIPID TRANSFER PROTEIN 9"/>
    <property type="match status" value="1"/>
</dbReference>
<evidence type="ECO:0000256" key="1">
    <source>
        <dbReference type="ARBA" id="ARBA00004245"/>
    </source>
</evidence>
<keyword evidence="9" id="KW-0206">Cytoskeleton</keyword>
<evidence type="ECO:0000256" key="12">
    <source>
        <dbReference type="SAM" id="MobiDB-lite"/>
    </source>
</evidence>
<reference evidence="17" key="2">
    <citation type="submission" date="2023-11" db="UniProtKB">
        <authorList>
            <consortium name="WormBaseParasite"/>
        </authorList>
    </citation>
    <scope>IDENTIFICATION</scope>
</reference>
<dbReference type="Pfam" id="PF00225">
    <property type="entry name" value="Kinesin"/>
    <property type="match status" value="1"/>
</dbReference>
<keyword evidence="5 10" id="KW-0547">Nucleotide-binding</keyword>
<accession>A0AA85K381</accession>
<keyword evidence="7 11" id="KW-0175">Coiled coil</keyword>
<evidence type="ECO:0000259" key="14">
    <source>
        <dbReference type="PROSITE" id="PS50006"/>
    </source>
</evidence>
<feature type="compositionally biased region" description="Polar residues" evidence="12">
    <location>
        <begin position="1580"/>
        <end position="1589"/>
    </location>
</feature>